<comment type="caution">
    <text evidence="1">The sequence shown here is derived from an EMBL/GenBank/DDBJ whole genome shotgun (WGS) entry which is preliminary data.</text>
</comment>
<dbReference type="Proteomes" id="UP001162162">
    <property type="component" value="Unassembled WGS sequence"/>
</dbReference>
<dbReference type="Pfam" id="PF01042">
    <property type="entry name" value="Ribonuc_L-PSP"/>
    <property type="match status" value="1"/>
</dbReference>
<proteinExistence type="predicted"/>
<dbReference type="AlphaFoldDB" id="A0AAV8XZ59"/>
<gene>
    <name evidence="1" type="ORF">NQ318_011978</name>
</gene>
<dbReference type="InterPro" id="IPR006175">
    <property type="entry name" value="YjgF/YER057c/UK114"/>
</dbReference>
<evidence type="ECO:0000313" key="1">
    <source>
        <dbReference type="EMBL" id="KAJ8943766.1"/>
    </source>
</evidence>
<dbReference type="CDD" id="cd00448">
    <property type="entry name" value="YjgF_YER057c_UK114_family"/>
    <property type="match status" value="1"/>
</dbReference>
<protein>
    <submittedName>
        <fullName evidence="1">Uncharacterized protein</fullName>
    </submittedName>
</protein>
<dbReference type="Gene3D" id="3.30.1330.40">
    <property type="entry name" value="RutC-like"/>
    <property type="match status" value="1"/>
</dbReference>
<keyword evidence="2" id="KW-1185">Reference proteome</keyword>
<dbReference type="SUPFAM" id="SSF55298">
    <property type="entry name" value="YjgF-like"/>
    <property type="match status" value="1"/>
</dbReference>
<dbReference type="EMBL" id="JAPWTK010000277">
    <property type="protein sequence ID" value="KAJ8943766.1"/>
    <property type="molecule type" value="Genomic_DNA"/>
</dbReference>
<evidence type="ECO:0000313" key="2">
    <source>
        <dbReference type="Proteomes" id="UP001162162"/>
    </source>
</evidence>
<sequence>MASLIRRIISTTKAPKPVKGAPYNQAVVFNNMVFLSGVLGMDKDTMKLVEGGAPAEARQALKKYRAYFRSIGCFIRKRH</sequence>
<accession>A0AAV8XZ59</accession>
<name>A0AAV8XZ59_9CUCU</name>
<organism evidence="1 2">
    <name type="scientific">Aromia moschata</name>
    <dbReference type="NCBI Taxonomy" id="1265417"/>
    <lineage>
        <taxon>Eukaryota</taxon>
        <taxon>Metazoa</taxon>
        <taxon>Ecdysozoa</taxon>
        <taxon>Arthropoda</taxon>
        <taxon>Hexapoda</taxon>
        <taxon>Insecta</taxon>
        <taxon>Pterygota</taxon>
        <taxon>Neoptera</taxon>
        <taxon>Endopterygota</taxon>
        <taxon>Coleoptera</taxon>
        <taxon>Polyphaga</taxon>
        <taxon>Cucujiformia</taxon>
        <taxon>Chrysomeloidea</taxon>
        <taxon>Cerambycidae</taxon>
        <taxon>Cerambycinae</taxon>
        <taxon>Callichromatini</taxon>
        <taxon>Aromia</taxon>
    </lineage>
</organism>
<reference evidence="1" key="1">
    <citation type="journal article" date="2023" name="Insect Mol. Biol.">
        <title>Genome sequencing provides insights into the evolution of gene families encoding plant cell wall-degrading enzymes in longhorned beetles.</title>
        <authorList>
            <person name="Shin N.R."/>
            <person name="Okamura Y."/>
            <person name="Kirsch R."/>
            <person name="Pauchet Y."/>
        </authorList>
    </citation>
    <scope>NUCLEOTIDE SEQUENCE</scope>
    <source>
        <strain evidence="1">AMC_N1</strain>
    </source>
</reference>
<dbReference type="InterPro" id="IPR035959">
    <property type="entry name" value="RutC-like_sf"/>
</dbReference>